<evidence type="ECO:0000259" key="5">
    <source>
        <dbReference type="PROSITE" id="PS51886"/>
    </source>
</evidence>
<protein>
    <recommendedName>
        <fullName evidence="4">Oxidation resistance protein 1</fullName>
    </recommendedName>
</protein>
<evidence type="ECO:0000256" key="2">
    <source>
        <dbReference type="ARBA" id="ARBA00009540"/>
    </source>
</evidence>
<dbReference type="PANTHER" id="PTHR23354:SF62">
    <property type="entry name" value="MUSTARD, ISOFORM V"/>
    <property type="match status" value="1"/>
</dbReference>
<keyword evidence="7" id="KW-1185">Reference proteome</keyword>
<comment type="similarity">
    <text evidence="2">Belongs to the OXR1 family.</text>
</comment>
<dbReference type="PANTHER" id="PTHR23354">
    <property type="entry name" value="NUCLEOLAR PROTEIN 7/ESTROGEN RECEPTOR COACTIVATOR-RELATED"/>
    <property type="match status" value="1"/>
</dbReference>
<dbReference type="EMBL" id="KN716620">
    <property type="protein sequence ID" value="KJH42823.1"/>
    <property type="molecule type" value="Genomic_DNA"/>
</dbReference>
<comment type="subcellular location">
    <subcellularLocation>
        <location evidence="1">Mitochondrion</location>
    </subcellularLocation>
</comment>
<reference evidence="7" key="2">
    <citation type="journal article" date="2016" name="Sci. Rep.">
        <title>Dictyocaulus viviparus genome, variome and transcriptome elucidate lungworm biology and support future intervention.</title>
        <authorList>
            <person name="McNulty S.N."/>
            <person name="Strube C."/>
            <person name="Rosa B.A."/>
            <person name="Martin J.C."/>
            <person name="Tyagi R."/>
            <person name="Choi Y.J."/>
            <person name="Wang Q."/>
            <person name="Hallsworth Pepin K."/>
            <person name="Zhang X."/>
            <person name="Ozersky P."/>
            <person name="Wilson R.K."/>
            <person name="Sternberg P.W."/>
            <person name="Gasser R.B."/>
            <person name="Mitreva M."/>
        </authorList>
    </citation>
    <scope>NUCLEOTIDE SEQUENCE [LARGE SCALE GENOMIC DNA]</scope>
    <source>
        <strain evidence="7">HannoverDv2000</strain>
    </source>
</reference>
<organism evidence="6 7">
    <name type="scientific">Dictyocaulus viviparus</name>
    <name type="common">Bovine lungworm</name>
    <dbReference type="NCBI Taxonomy" id="29172"/>
    <lineage>
        <taxon>Eukaryota</taxon>
        <taxon>Metazoa</taxon>
        <taxon>Ecdysozoa</taxon>
        <taxon>Nematoda</taxon>
        <taxon>Chromadorea</taxon>
        <taxon>Rhabditida</taxon>
        <taxon>Rhabditina</taxon>
        <taxon>Rhabditomorpha</taxon>
        <taxon>Strongyloidea</taxon>
        <taxon>Metastrongylidae</taxon>
        <taxon>Dictyocaulus</taxon>
    </lineage>
</organism>
<evidence type="ECO:0000256" key="4">
    <source>
        <dbReference type="ARBA" id="ARBA00040604"/>
    </source>
</evidence>
<name>A0A0D8XDZ9_DICVI</name>
<dbReference type="OrthoDB" id="26679at2759"/>
<dbReference type="InterPro" id="IPR006571">
    <property type="entry name" value="TLDc_dom"/>
</dbReference>
<evidence type="ECO:0000313" key="7">
    <source>
        <dbReference type="Proteomes" id="UP000053766"/>
    </source>
</evidence>
<keyword evidence="3" id="KW-0496">Mitochondrion</keyword>
<gene>
    <name evidence="6" type="ORF">DICVIV_11173</name>
</gene>
<dbReference type="GO" id="GO:0006979">
    <property type="term" value="P:response to oxidative stress"/>
    <property type="evidence" value="ECO:0007669"/>
    <property type="project" value="TreeGrafter"/>
</dbReference>
<proteinExistence type="inferred from homology"/>
<accession>A0A0D8XDZ9</accession>
<evidence type="ECO:0000313" key="6">
    <source>
        <dbReference type="EMBL" id="KJH42823.1"/>
    </source>
</evidence>
<dbReference type="STRING" id="29172.A0A0D8XDZ9"/>
<dbReference type="PROSITE" id="PS51886">
    <property type="entry name" value="TLDC"/>
    <property type="match status" value="1"/>
</dbReference>
<dbReference type="Proteomes" id="UP000053766">
    <property type="component" value="Unassembled WGS sequence"/>
</dbReference>
<dbReference type="Pfam" id="PF07534">
    <property type="entry name" value="TLD"/>
    <property type="match status" value="1"/>
</dbReference>
<evidence type="ECO:0000256" key="3">
    <source>
        <dbReference type="ARBA" id="ARBA00023128"/>
    </source>
</evidence>
<dbReference type="GO" id="GO:0005739">
    <property type="term" value="C:mitochondrion"/>
    <property type="evidence" value="ECO:0007669"/>
    <property type="project" value="UniProtKB-SubCell"/>
</dbReference>
<dbReference type="AlphaFoldDB" id="A0A0D8XDZ9"/>
<feature type="domain" description="TLDc" evidence="5">
    <location>
        <begin position="252"/>
        <end position="426"/>
    </location>
</feature>
<evidence type="ECO:0000256" key="1">
    <source>
        <dbReference type="ARBA" id="ARBA00004173"/>
    </source>
</evidence>
<dbReference type="SMART" id="SM00584">
    <property type="entry name" value="TLDc"/>
    <property type="match status" value="1"/>
</dbReference>
<reference evidence="6 7" key="1">
    <citation type="submission" date="2013-11" db="EMBL/GenBank/DDBJ databases">
        <title>Draft genome of the bovine lungworm Dictyocaulus viviparus.</title>
        <authorList>
            <person name="Mitreva M."/>
        </authorList>
    </citation>
    <scope>NUCLEOTIDE SEQUENCE [LARGE SCALE GENOMIC DNA]</scope>
    <source>
        <strain evidence="6 7">HannoverDv2000</strain>
    </source>
</reference>
<sequence>MAQVPFIPHPIESRRRSATVNTHANNFNRVQMPRLSVSQCTMTPYEVKLLMKSFEHTMERSKESTTYLTENEAEGKLMGQIHDQFASQPQLLSKLKFGVFNCSEDSGIHDMSYPVSMTNMALKSISSVPKSDNEKGSTNRLLSALETQENTILTPLSEKKTVTNYNLSKPKLRRFLPKRVFNRTKHNERQRSKSLGSSNFIGGGDQATPLFGSSLLNREWEIVTVREICRRLSLDEMEHLEMPIPEGASQSQILDELMVRQIMEILPPRAEGYPWVSIYNSEKNGFSLNTLYRQVKMVDFDEDLSPVLLIIRDTHEHVFGAVVSGAIRPCDHYTGTGDSTLLWRFLGEVPHTRELRHYNWTGDNQFFVNAAKDSLSIGAGGGHCGLWLDADLNHGRSQRCSTFDNEPLAGEKEDFVVQFIEAFGFRM</sequence>
<dbReference type="GO" id="GO:0005634">
    <property type="term" value="C:nucleus"/>
    <property type="evidence" value="ECO:0007669"/>
    <property type="project" value="TreeGrafter"/>
</dbReference>